<sequence>MSALQIFDREQITMWYYPDKKIIHHQIHKYTHGQVYRDAFMTGLEVMKKHGACKWLSDDRKNPVVAPEDRKWSLEVWHPLVVKAGWKYWAIVQPDRTIAKTRMERIAEMAALSGLTIQIFDNVDDAMAWLEQQ</sequence>
<proteinExistence type="predicted"/>
<name>A0A081BN52_9BACT</name>
<evidence type="ECO:0000313" key="2">
    <source>
        <dbReference type="Proteomes" id="UP000030700"/>
    </source>
</evidence>
<organism evidence="1">
    <name type="scientific">Candidatus Moduliflexus flocculans</name>
    <dbReference type="NCBI Taxonomy" id="1499966"/>
    <lineage>
        <taxon>Bacteria</taxon>
        <taxon>Candidatus Moduliflexota</taxon>
        <taxon>Candidatus Moduliflexia</taxon>
        <taxon>Candidatus Moduliflexales</taxon>
        <taxon>Candidatus Moduliflexaceae</taxon>
    </lineage>
</organism>
<dbReference type="STRING" id="1499966.U14_03064"/>
<gene>
    <name evidence="1" type="ORF">U14_03064</name>
</gene>
<dbReference type="HOGENOM" id="CLU_128678_2_1_0"/>
<keyword evidence="2" id="KW-1185">Reference proteome</keyword>
<dbReference type="EMBL" id="DF820457">
    <property type="protein sequence ID" value="GAK51818.1"/>
    <property type="molecule type" value="Genomic_DNA"/>
</dbReference>
<protein>
    <recommendedName>
        <fullName evidence="3">STAS/SEC14 domain-containing protein</fullName>
    </recommendedName>
</protein>
<dbReference type="AlphaFoldDB" id="A0A081BN52"/>
<reference evidence="1" key="1">
    <citation type="journal article" date="2015" name="PeerJ">
        <title>First genomic representation of candidate bacterial phylum KSB3 points to enhanced environmental sensing as a trigger of wastewater bulking.</title>
        <authorList>
            <person name="Sekiguchi Y."/>
            <person name="Ohashi A."/>
            <person name="Parks D.H."/>
            <person name="Yamauchi T."/>
            <person name="Tyson G.W."/>
            <person name="Hugenholtz P."/>
        </authorList>
    </citation>
    <scope>NUCLEOTIDE SEQUENCE [LARGE SCALE GENOMIC DNA]</scope>
</reference>
<accession>A0A081BN52</accession>
<dbReference type="Proteomes" id="UP000030700">
    <property type="component" value="Unassembled WGS sequence"/>
</dbReference>
<evidence type="ECO:0008006" key="3">
    <source>
        <dbReference type="Google" id="ProtNLM"/>
    </source>
</evidence>
<evidence type="ECO:0000313" key="1">
    <source>
        <dbReference type="EMBL" id="GAK51818.1"/>
    </source>
</evidence>